<protein>
    <submittedName>
        <fullName evidence="3">Adenine nucleotide alpha hydrolases-like superfamily protein</fullName>
    </submittedName>
</protein>
<dbReference type="EMBL" id="JAMFTS010000001">
    <property type="protein sequence ID" value="KAJ4814639.1"/>
    <property type="molecule type" value="Genomic_DNA"/>
</dbReference>
<dbReference type="PANTHER" id="PTHR31964">
    <property type="entry name" value="ADENINE NUCLEOTIDE ALPHA HYDROLASES-LIKE SUPERFAMILY PROTEIN"/>
    <property type="match status" value="1"/>
</dbReference>
<gene>
    <name evidence="3" type="ORF">LUZ62_027205</name>
    <name evidence="2" type="ORF">LUZ62_090577</name>
</gene>
<dbReference type="Gene3D" id="3.40.50.620">
    <property type="entry name" value="HUPs"/>
    <property type="match status" value="1"/>
</dbReference>
<evidence type="ECO:0000313" key="4">
    <source>
        <dbReference type="Proteomes" id="UP001140206"/>
    </source>
</evidence>
<evidence type="ECO:0000313" key="2">
    <source>
        <dbReference type="EMBL" id="KAJ4756172.1"/>
    </source>
</evidence>
<dbReference type="Proteomes" id="UP001140206">
    <property type="component" value="Chromosome 1"/>
</dbReference>
<accession>A0AAV8HAB9</accession>
<dbReference type="InterPro" id="IPR006015">
    <property type="entry name" value="Universal_stress_UspA"/>
</dbReference>
<dbReference type="SUPFAM" id="SSF52402">
    <property type="entry name" value="Adenine nucleotide alpha hydrolases-like"/>
    <property type="match status" value="1"/>
</dbReference>
<name>A0AAV8HAB9_9POAL</name>
<organism evidence="3 4">
    <name type="scientific">Rhynchospora pubera</name>
    <dbReference type="NCBI Taxonomy" id="906938"/>
    <lineage>
        <taxon>Eukaryota</taxon>
        <taxon>Viridiplantae</taxon>
        <taxon>Streptophyta</taxon>
        <taxon>Embryophyta</taxon>
        <taxon>Tracheophyta</taxon>
        <taxon>Spermatophyta</taxon>
        <taxon>Magnoliopsida</taxon>
        <taxon>Liliopsida</taxon>
        <taxon>Poales</taxon>
        <taxon>Cyperaceae</taxon>
        <taxon>Cyperoideae</taxon>
        <taxon>Rhynchosporeae</taxon>
        <taxon>Rhynchospora</taxon>
    </lineage>
</organism>
<dbReference type="PRINTS" id="PR01438">
    <property type="entry name" value="UNVRSLSTRESS"/>
</dbReference>
<dbReference type="GO" id="GO:0016787">
    <property type="term" value="F:hydrolase activity"/>
    <property type="evidence" value="ECO:0007669"/>
    <property type="project" value="UniProtKB-KW"/>
</dbReference>
<keyword evidence="4" id="KW-1185">Reference proteome</keyword>
<proteinExistence type="predicted"/>
<keyword evidence="3" id="KW-0378">Hydrolase</keyword>
<dbReference type="CDD" id="cd23659">
    <property type="entry name" value="USP_At3g01520-like"/>
    <property type="match status" value="1"/>
</dbReference>
<dbReference type="AlphaFoldDB" id="A0AAV8HAB9"/>
<comment type="caution">
    <text evidence="3">The sequence shown here is derived from an EMBL/GenBank/DDBJ whole genome shotgun (WGS) entry which is preliminary data.</text>
</comment>
<dbReference type="Proteomes" id="UP001140206">
    <property type="component" value="Chromosome 5"/>
</dbReference>
<evidence type="ECO:0000259" key="1">
    <source>
        <dbReference type="Pfam" id="PF00582"/>
    </source>
</evidence>
<dbReference type="EMBL" id="JAMFTS010000005">
    <property type="protein sequence ID" value="KAJ4756172.1"/>
    <property type="molecule type" value="Genomic_DNA"/>
</dbReference>
<sequence length="187" mass="20187">MEEVTATVVMEGAVVGPEGAEATTAEKKGFKVVVAVDDSENSHYALSWAIDYILANRREDCQLVVLHVQHFVETTFMYPVAGHAVYAPTLSMDAVRKAHEENSKRVISRAVDICKSKHVDALTAVADGDPKDAICEAAEKLHADLLVVGSRGLGMIKRAFLGSVSDYLAHHAKCPVLIVKPPKGSHK</sequence>
<feature type="domain" description="UspA" evidence="1">
    <location>
        <begin position="31"/>
        <end position="180"/>
    </location>
</feature>
<evidence type="ECO:0000313" key="3">
    <source>
        <dbReference type="EMBL" id="KAJ4814639.1"/>
    </source>
</evidence>
<reference evidence="3" key="1">
    <citation type="submission" date="2022-08" db="EMBL/GenBank/DDBJ databases">
        <authorList>
            <person name="Marques A."/>
        </authorList>
    </citation>
    <scope>NUCLEOTIDE SEQUENCE</scope>
    <source>
        <strain evidence="3">RhyPub2mFocal</strain>
        <tissue evidence="3">Leaves</tissue>
    </source>
</reference>
<dbReference type="Pfam" id="PF00582">
    <property type="entry name" value="Usp"/>
    <property type="match status" value="1"/>
</dbReference>
<dbReference type="PANTHER" id="PTHR31964:SF124">
    <property type="entry name" value="ADENINE NUCLEOTIDE ALPHA HYDROLASES-LIKE SUPERFAMILY PROTEIN"/>
    <property type="match status" value="1"/>
</dbReference>
<dbReference type="InterPro" id="IPR014729">
    <property type="entry name" value="Rossmann-like_a/b/a_fold"/>
</dbReference>
<dbReference type="InterPro" id="IPR006016">
    <property type="entry name" value="UspA"/>
</dbReference>